<dbReference type="Proteomes" id="UP000053411">
    <property type="component" value="Unassembled WGS sequence"/>
</dbReference>
<dbReference type="PRINTS" id="PR00080">
    <property type="entry name" value="SDRFAMILY"/>
</dbReference>
<evidence type="ECO:0000256" key="4">
    <source>
        <dbReference type="RuleBase" id="RU000363"/>
    </source>
</evidence>
<dbReference type="AlphaFoldDB" id="A0A0D2JYK2"/>
<accession>A0A0D2JYK2</accession>
<dbReference type="PANTHER" id="PTHR43976">
    <property type="entry name" value="SHORT CHAIN DEHYDROGENASE"/>
    <property type="match status" value="1"/>
</dbReference>
<dbReference type="InterPro" id="IPR036291">
    <property type="entry name" value="NAD(P)-bd_dom_sf"/>
</dbReference>
<dbReference type="STRING" id="1442371.A0A0D2JYK2"/>
<keyword evidence="2" id="KW-0521">NADP</keyword>
<dbReference type="InterPro" id="IPR002347">
    <property type="entry name" value="SDR_fam"/>
</dbReference>
<dbReference type="VEuPathDB" id="FungiDB:Z520_05923"/>
<dbReference type="PANTHER" id="PTHR43976:SF16">
    <property type="entry name" value="SHORT-CHAIN DEHYDROGENASE_REDUCTASE FAMILY PROTEIN"/>
    <property type="match status" value="1"/>
</dbReference>
<dbReference type="Pfam" id="PF00106">
    <property type="entry name" value="adh_short"/>
    <property type="match status" value="1"/>
</dbReference>
<dbReference type="OrthoDB" id="1274115at2759"/>
<evidence type="ECO:0000256" key="1">
    <source>
        <dbReference type="ARBA" id="ARBA00006484"/>
    </source>
</evidence>
<dbReference type="GeneID" id="27711669"/>
<protein>
    <submittedName>
        <fullName evidence="5">Uncharacterized protein</fullName>
    </submittedName>
</protein>
<dbReference type="PROSITE" id="PS00061">
    <property type="entry name" value="ADH_SHORT"/>
    <property type="match status" value="1"/>
</dbReference>
<proteinExistence type="inferred from homology"/>
<dbReference type="SUPFAM" id="SSF51735">
    <property type="entry name" value="NAD(P)-binding Rossmann-fold domains"/>
    <property type="match status" value="1"/>
</dbReference>
<evidence type="ECO:0000256" key="2">
    <source>
        <dbReference type="ARBA" id="ARBA00022857"/>
    </source>
</evidence>
<dbReference type="RefSeq" id="XP_016632745.1">
    <property type="nucleotide sequence ID" value="XM_016776426.1"/>
</dbReference>
<evidence type="ECO:0000313" key="5">
    <source>
        <dbReference type="EMBL" id="KIX98622.1"/>
    </source>
</evidence>
<name>A0A0D2JYK2_9EURO</name>
<organism evidence="5 6">
    <name type="scientific">Fonsecaea multimorphosa CBS 102226</name>
    <dbReference type="NCBI Taxonomy" id="1442371"/>
    <lineage>
        <taxon>Eukaryota</taxon>
        <taxon>Fungi</taxon>
        <taxon>Dikarya</taxon>
        <taxon>Ascomycota</taxon>
        <taxon>Pezizomycotina</taxon>
        <taxon>Eurotiomycetes</taxon>
        <taxon>Chaetothyriomycetidae</taxon>
        <taxon>Chaetothyriales</taxon>
        <taxon>Herpotrichiellaceae</taxon>
        <taxon>Fonsecaea</taxon>
    </lineage>
</organism>
<dbReference type="GO" id="GO:0016491">
    <property type="term" value="F:oxidoreductase activity"/>
    <property type="evidence" value="ECO:0007669"/>
    <property type="project" value="UniProtKB-KW"/>
</dbReference>
<reference evidence="5 6" key="1">
    <citation type="submission" date="2015-01" db="EMBL/GenBank/DDBJ databases">
        <title>The Genome Sequence of Fonsecaea multimorphosa CBS 102226.</title>
        <authorList>
            <consortium name="The Broad Institute Genomics Platform"/>
            <person name="Cuomo C."/>
            <person name="de Hoog S."/>
            <person name="Gorbushina A."/>
            <person name="Stielow B."/>
            <person name="Teixiera M."/>
            <person name="Abouelleil A."/>
            <person name="Chapman S.B."/>
            <person name="Priest M."/>
            <person name="Young S.K."/>
            <person name="Wortman J."/>
            <person name="Nusbaum C."/>
            <person name="Birren B."/>
        </authorList>
    </citation>
    <scope>NUCLEOTIDE SEQUENCE [LARGE SCALE GENOMIC DNA]</scope>
    <source>
        <strain evidence="5 6">CBS 102226</strain>
    </source>
</reference>
<sequence length="277" mass="29657">MQWLVSGCSTGLGLEIARAALKAGQKCIATSRTPASSPDAVEDIEKLGGVWAKLDVSSPSLESDIDEIVKIHGAVDVVVNNAGYADGGPLETMDLDKARQMFETNLWGPIRIIQALVPSMRSRHSGVIVNISSATYWNAPPGAAMYAASKFAIEGMSEALATELSPFDIRVLIAEPGAMKTSFYDLKKMKMPPISDAYKGTVTEYVLQAIAGLNDGARQDPKKTAEAIVKEVLEPSSDSMTLRMPLGKESLGGMRKRAEQYVKIADGTEEVAVACDF</sequence>
<dbReference type="InterPro" id="IPR020904">
    <property type="entry name" value="Sc_DH/Rdtase_CS"/>
</dbReference>
<evidence type="ECO:0000313" key="6">
    <source>
        <dbReference type="Proteomes" id="UP000053411"/>
    </source>
</evidence>
<dbReference type="Gene3D" id="3.40.50.720">
    <property type="entry name" value="NAD(P)-binding Rossmann-like Domain"/>
    <property type="match status" value="1"/>
</dbReference>
<dbReference type="PRINTS" id="PR00081">
    <property type="entry name" value="GDHRDH"/>
</dbReference>
<dbReference type="CDD" id="cd05374">
    <property type="entry name" value="17beta-HSD-like_SDR_c"/>
    <property type="match status" value="1"/>
</dbReference>
<comment type="similarity">
    <text evidence="1 4">Belongs to the short-chain dehydrogenases/reductases (SDR) family.</text>
</comment>
<dbReference type="InterPro" id="IPR051911">
    <property type="entry name" value="SDR_oxidoreductase"/>
</dbReference>
<keyword evidence="6" id="KW-1185">Reference proteome</keyword>
<dbReference type="EMBL" id="KN848071">
    <property type="protein sequence ID" value="KIX98622.1"/>
    <property type="molecule type" value="Genomic_DNA"/>
</dbReference>
<gene>
    <name evidence="5" type="ORF">Z520_05923</name>
</gene>
<evidence type="ECO:0000256" key="3">
    <source>
        <dbReference type="ARBA" id="ARBA00023002"/>
    </source>
</evidence>
<keyword evidence="3" id="KW-0560">Oxidoreductase</keyword>